<accession>A0A975RMV6</accession>
<reference evidence="4 5" key="1">
    <citation type="submission" date="2021-06" db="EMBL/GenBank/DDBJ databases">
        <title>Bradyrhizobium sp. S2-11-4 Genome sequencing.</title>
        <authorList>
            <person name="Jin L."/>
        </authorList>
    </citation>
    <scope>NUCLEOTIDE SEQUENCE [LARGE SCALE GENOMIC DNA]</scope>
    <source>
        <strain evidence="4 5">S2-11-4</strain>
    </source>
</reference>
<dbReference type="InterPro" id="IPR029062">
    <property type="entry name" value="Class_I_gatase-like"/>
</dbReference>
<comment type="similarity">
    <text evidence="1">Belongs to the peptidase C56 family.</text>
</comment>
<evidence type="ECO:0000313" key="3">
    <source>
        <dbReference type="EMBL" id="QWG13154.1"/>
    </source>
</evidence>
<dbReference type="InterPro" id="IPR006286">
    <property type="entry name" value="C56_PfpI-like"/>
</dbReference>
<sequence>MRALIVSSDRFEDSELAEPRQQLLAKGVEVDIAAPQQRLITGKHGHRVSADLTLSAVRPEDYDLLLLPGGEAPASLRNLPEAVAIAQHFLRADKPVAAICHGPQLLIATGLMAGRTATCYRAVRRELEAAGANYLDREVVVDGNLVTSRRPADLPAFIQAIFTITRLSR</sequence>
<evidence type="ECO:0000256" key="1">
    <source>
        <dbReference type="ARBA" id="ARBA00008542"/>
    </source>
</evidence>
<evidence type="ECO:0000313" key="6">
    <source>
        <dbReference type="Proteomes" id="UP000680839"/>
    </source>
</evidence>
<dbReference type="PANTHER" id="PTHR42733">
    <property type="entry name" value="DJ-1 PROTEIN"/>
    <property type="match status" value="1"/>
</dbReference>
<keyword evidence="5" id="KW-1185">Reference proteome</keyword>
<dbReference type="EMBL" id="CP076136">
    <property type="protein sequence ID" value="QWG22186.1"/>
    <property type="molecule type" value="Genomic_DNA"/>
</dbReference>
<protein>
    <submittedName>
        <fullName evidence="3">Type 1 glutamine amidotransferase</fullName>
    </submittedName>
</protein>
<dbReference type="SUPFAM" id="SSF52317">
    <property type="entry name" value="Class I glutamine amidotransferase-like"/>
    <property type="match status" value="1"/>
</dbReference>
<dbReference type="AlphaFoldDB" id="A0A975RMV6"/>
<dbReference type="PROSITE" id="PS51276">
    <property type="entry name" value="PEPTIDASE_C56_PFPI"/>
    <property type="match status" value="1"/>
</dbReference>
<evidence type="ECO:0000259" key="2">
    <source>
        <dbReference type="Pfam" id="PF01965"/>
    </source>
</evidence>
<proteinExistence type="inferred from homology"/>
<dbReference type="CDD" id="cd03134">
    <property type="entry name" value="GATase1_PfpI_like"/>
    <property type="match status" value="1"/>
</dbReference>
<dbReference type="Proteomes" id="UP000676951">
    <property type="component" value="Chromosome"/>
</dbReference>
<dbReference type="RefSeq" id="WP_215602955.1">
    <property type="nucleotide sequence ID" value="NZ_CP076134.1"/>
</dbReference>
<dbReference type="EMBL" id="CP076134">
    <property type="protein sequence ID" value="QWG13154.1"/>
    <property type="molecule type" value="Genomic_DNA"/>
</dbReference>
<name>A0A975RMV6_9BRAD</name>
<dbReference type="Pfam" id="PF01965">
    <property type="entry name" value="DJ-1_PfpI"/>
    <property type="match status" value="1"/>
</dbReference>
<evidence type="ECO:0000313" key="5">
    <source>
        <dbReference type="Proteomes" id="UP000676951"/>
    </source>
</evidence>
<keyword evidence="3" id="KW-0315">Glutamine amidotransferase</keyword>
<dbReference type="PANTHER" id="PTHR42733:SF2">
    <property type="entry name" value="DJ-1_THIJ_PFPI FAMILY PROTEIN"/>
    <property type="match status" value="1"/>
</dbReference>
<reference evidence="3" key="2">
    <citation type="submission" date="2021-06" db="EMBL/GenBank/DDBJ databases">
        <title>Bradyrhizobium sp. S2-20-1 Genome sequencing.</title>
        <authorList>
            <person name="Jin L."/>
        </authorList>
    </citation>
    <scope>NUCLEOTIDE SEQUENCE</scope>
    <source>
        <strain evidence="3">S2-20-1</strain>
    </source>
</reference>
<dbReference type="InterPro" id="IPR002818">
    <property type="entry name" value="DJ-1/PfpI"/>
</dbReference>
<evidence type="ECO:0000313" key="4">
    <source>
        <dbReference type="EMBL" id="QWG22186.1"/>
    </source>
</evidence>
<dbReference type="Gene3D" id="3.40.50.880">
    <property type="match status" value="1"/>
</dbReference>
<dbReference type="NCBIfam" id="TIGR01382">
    <property type="entry name" value="PfpI"/>
    <property type="match status" value="1"/>
</dbReference>
<feature type="domain" description="DJ-1/PfpI" evidence="2">
    <location>
        <begin position="1"/>
        <end position="162"/>
    </location>
</feature>
<dbReference type="Proteomes" id="UP000680839">
    <property type="component" value="Chromosome"/>
</dbReference>
<organism evidence="3 6">
    <name type="scientific">Bradyrhizobium sediminis</name>
    <dbReference type="NCBI Taxonomy" id="2840469"/>
    <lineage>
        <taxon>Bacteria</taxon>
        <taxon>Pseudomonadati</taxon>
        <taxon>Pseudomonadota</taxon>
        <taxon>Alphaproteobacteria</taxon>
        <taxon>Hyphomicrobiales</taxon>
        <taxon>Nitrobacteraceae</taxon>
        <taxon>Bradyrhizobium</taxon>
    </lineage>
</organism>
<gene>
    <name evidence="3" type="ORF">KMZ29_26390</name>
    <name evidence="4" type="ORF">KMZ93_19700</name>
</gene>